<evidence type="ECO:0000313" key="13">
    <source>
        <dbReference type="Proteomes" id="UP000440732"/>
    </source>
</evidence>
<dbReference type="EMBL" id="QXFY01001302">
    <property type="protein sequence ID" value="KAE9321741.1"/>
    <property type="molecule type" value="Genomic_DNA"/>
</dbReference>
<evidence type="ECO:0000313" key="17">
    <source>
        <dbReference type="Proteomes" id="UP000488956"/>
    </source>
</evidence>
<dbReference type="Proteomes" id="UP000433483">
    <property type="component" value="Unassembled WGS sequence"/>
</dbReference>
<evidence type="ECO:0000313" key="3">
    <source>
        <dbReference type="EMBL" id="KAE9080160.1"/>
    </source>
</evidence>
<dbReference type="AlphaFoldDB" id="A0A6A4CQJ0"/>
<dbReference type="EMBL" id="QXGB01001351">
    <property type="protein sequence ID" value="KAE9192273.1"/>
    <property type="molecule type" value="Genomic_DNA"/>
</dbReference>
<evidence type="ECO:0000313" key="8">
    <source>
        <dbReference type="EMBL" id="KAE9294854.1"/>
    </source>
</evidence>
<evidence type="ECO:0008006" key="18">
    <source>
        <dbReference type="Google" id="ProtNLM"/>
    </source>
</evidence>
<accession>A0A6A4CQJ0</accession>
<dbReference type="EMBL" id="QXGC01005087">
    <property type="protein sequence ID" value="KAE9166579.1"/>
    <property type="molecule type" value="Genomic_DNA"/>
</dbReference>
<dbReference type="Proteomes" id="UP000476176">
    <property type="component" value="Unassembled WGS sequence"/>
</dbReference>
<evidence type="ECO:0000313" key="15">
    <source>
        <dbReference type="Proteomes" id="UP000476176"/>
    </source>
</evidence>
<dbReference type="EMBL" id="QXGD01003228">
    <property type="protein sequence ID" value="KAE9179481.1"/>
    <property type="molecule type" value="Genomic_DNA"/>
</dbReference>
<feature type="chain" id="PRO_5036167422" description="Secreted protein" evidence="1">
    <location>
        <begin position="30"/>
        <end position="73"/>
    </location>
</feature>
<evidence type="ECO:0000313" key="5">
    <source>
        <dbReference type="EMBL" id="KAE9166579.1"/>
    </source>
</evidence>
<reference evidence="10 11" key="1">
    <citation type="submission" date="2018-08" db="EMBL/GenBank/DDBJ databases">
        <title>Genomic investigation of the strawberry pathogen Phytophthora fragariae indicates pathogenicity is determined by transcriptional variation in three key races.</title>
        <authorList>
            <person name="Adams T.M."/>
            <person name="Armitage A.D."/>
            <person name="Sobczyk M.K."/>
            <person name="Bates H.J."/>
            <person name="Dunwell J.M."/>
            <person name="Nellist C.F."/>
            <person name="Harrison R.J."/>
        </authorList>
    </citation>
    <scope>NUCLEOTIDE SEQUENCE [LARGE SCALE GENOMIC DNA]</scope>
    <source>
        <strain evidence="8 11">A4</strain>
        <strain evidence="6 12">BC-1</strain>
        <strain evidence="5 15">BC-23</strain>
        <strain evidence="7 10">NOV-27</strain>
        <strain evidence="3 13">NOV-5</strain>
        <strain evidence="4 14">NOV-71</strain>
        <strain evidence="9 16">NOV-77</strain>
        <strain evidence="2 17">ONT-3</strain>
    </source>
</reference>
<evidence type="ECO:0000313" key="11">
    <source>
        <dbReference type="Proteomes" id="UP000437068"/>
    </source>
</evidence>
<dbReference type="Proteomes" id="UP000440732">
    <property type="component" value="Unassembled WGS sequence"/>
</dbReference>
<sequence>METTRTTCGSCRLVQALAVLLQASQGGSGALRRCVRGSSAVAVASPPRAPMIVVVSSRLVPFGLTRRWTVVNR</sequence>
<evidence type="ECO:0000313" key="12">
    <source>
        <dbReference type="Proteomes" id="UP000440367"/>
    </source>
</evidence>
<evidence type="ECO:0000313" key="6">
    <source>
        <dbReference type="EMBL" id="KAE9179481.1"/>
    </source>
</evidence>
<dbReference type="Proteomes" id="UP000441208">
    <property type="component" value="Unassembled WGS sequence"/>
</dbReference>
<dbReference type="EMBL" id="QXGE01001285">
    <property type="protein sequence ID" value="KAE9294854.1"/>
    <property type="molecule type" value="Genomic_DNA"/>
</dbReference>
<name>A0A6A4CQJ0_9STRA</name>
<evidence type="ECO:0000256" key="1">
    <source>
        <dbReference type="SAM" id="SignalP"/>
    </source>
</evidence>
<dbReference type="Proteomes" id="UP000488956">
    <property type="component" value="Unassembled WGS sequence"/>
</dbReference>
<protein>
    <recommendedName>
        <fullName evidence="18">Secreted protein</fullName>
    </recommendedName>
</protein>
<evidence type="ECO:0000313" key="9">
    <source>
        <dbReference type="EMBL" id="KAE9321741.1"/>
    </source>
</evidence>
<feature type="signal peptide" evidence="1">
    <location>
        <begin position="1"/>
        <end position="29"/>
    </location>
</feature>
<evidence type="ECO:0000313" key="10">
    <source>
        <dbReference type="Proteomes" id="UP000433483"/>
    </source>
</evidence>
<evidence type="ECO:0000313" key="7">
    <source>
        <dbReference type="EMBL" id="KAE9192273.1"/>
    </source>
</evidence>
<dbReference type="Proteomes" id="UP000437068">
    <property type="component" value="Unassembled WGS sequence"/>
</dbReference>
<evidence type="ECO:0000313" key="2">
    <source>
        <dbReference type="EMBL" id="KAE9067715.1"/>
    </source>
</evidence>
<gene>
    <name evidence="8" type="ORF">PF001_g17588</name>
    <name evidence="6" type="ORF">PF002_g27802</name>
    <name evidence="5" type="ORF">PF004_g29108</name>
    <name evidence="7" type="ORF">PF005_g18518</name>
    <name evidence="3" type="ORF">PF006_g27372</name>
    <name evidence="4" type="ORF">PF007_g10516</name>
    <name evidence="9" type="ORF">PF008_g17754</name>
    <name evidence="2" type="ORF">PF010_g27356</name>
</gene>
<dbReference type="EMBL" id="QXFZ01000498">
    <property type="protein sequence ID" value="KAE9114092.1"/>
    <property type="molecule type" value="Genomic_DNA"/>
</dbReference>
<keyword evidence="1" id="KW-0732">Signal</keyword>
<evidence type="ECO:0000313" key="14">
    <source>
        <dbReference type="Proteomes" id="UP000441208"/>
    </source>
</evidence>
<organism evidence="8 11">
    <name type="scientific">Phytophthora fragariae</name>
    <dbReference type="NCBI Taxonomy" id="53985"/>
    <lineage>
        <taxon>Eukaryota</taxon>
        <taxon>Sar</taxon>
        <taxon>Stramenopiles</taxon>
        <taxon>Oomycota</taxon>
        <taxon>Peronosporomycetes</taxon>
        <taxon>Peronosporales</taxon>
        <taxon>Peronosporaceae</taxon>
        <taxon>Phytophthora</taxon>
    </lineage>
</organism>
<evidence type="ECO:0000313" key="16">
    <source>
        <dbReference type="Proteomes" id="UP000486351"/>
    </source>
</evidence>
<proteinExistence type="predicted"/>
<comment type="caution">
    <text evidence="8">The sequence shown here is derived from an EMBL/GenBank/DDBJ whole genome shotgun (WGS) entry which is preliminary data.</text>
</comment>
<dbReference type="Proteomes" id="UP000440367">
    <property type="component" value="Unassembled WGS sequence"/>
</dbReference>
<keyword evidence="10" id="KW-1185">Reference proteome</keyword>
<dbReference type="EMBL" id="QXFX01003659">
    <property type="protein sequence ID" value="KAE9067715.1"/>
    <property type="molecule type" value="Genomic_DNA"/>
</dbReference>
<dbReference type="EMBL" id="QXGA01003711">
    <property type="protein sequence ID" value="KAE9080160.1"/>
    <property type="molecule type" value="Genomic_DNA"/>
</dbReference>
<evidence type="ECO:0000313" key="4">
    <source>
        <dbReference type="EMBL" id="KAE9114092.1"/>
    </source>
</evidence>
<dbReference type="Proteomes" id="UP000486351">
    <property type="component" value="Unassembled WGS sequence"/>
</dbReference>